<dbReference type="PROSITE" id="PS51257">
    <property type="entry name" value="PROKAR_LIPOPROTEIN"/>
    <property type="match status" value="1"/>
</dbReference>
<gene>
    <name evidence="2" type="ORF">NCTC11801_00775</name>
</gene>
<protein>
    <recommendedName>
        <fullName evidence="4">Type 1 fimbrial protein</fullName>
    </recommendedName>
</protein>
<dbReference type="GeneID" id="93671851"/>
<dbReference type="AlphaFoldDB" id="A0A379FM46"/>
<proteinExistence type="predicted"/>
<dbReference type="EMBL" id="UGTZ01000001">
    <property type="protein sequence ID" value="SUC29864.1"/>
    <property type="molecule type" value="Genomic_DNA"/>
</dbReference>
<dbReference type="RefSeq" id="WP_115166624.1">
    <property type="nucleotide sequence ID" value="NZ_CP077317.1"/>
</dbReference>
<feature type="chain" id="PRO_5016945624" description="Type 1 fimbrial protein" evidence="1">
    <location>
        <begin position="24"/>
        <end position="99"/>
    </location>
</feature>
<organism evidence="2 3">
    <name type="scientific">Providencia rettgeri</name>
    <dbReference type="NCBI Taxonomy" id="587"/>
    <lineage>
        <taxon>Bacteria</taxon>
        <taxon>Pseudomonadati</taxon>
        <taxon>Pseudomonadota</taxon>
        <taxon>Gammaproteobacteria</taxon>
        <taxon>Enterobacterales</taxon>
        <taxon>Morganellaceae</taxon>
        <taxon>Providencia</taxon>
    </lineage>
</organism>
<evidence type="ECO:0000313" key="3">
    <source>
        <dbReference type="Proteomes" id="UP000254208"/>
    </source>
</evidence>
<reference evidence="2 3" key="1">
    <citation type="submission" date="2018-06" db="EMBL/GenBank/DDBJ databases">
        <authorList>
            <consortium name="Pathogen Informatics"/>
            <person name="Doyle S."/>
        </authorList>
    </citation>
    <scope>NUCLEOTIDE SEQUENCE [LARGE SCALE GENOMIC DNA]</scope>
    <source>
        <strain evidence="2 3">NCTC11801</strain>
    </source>
</reference>
<accession>A0A379FM46</accession>
<feature type="signal peptide" evidence="1">
    <location>
        <begin position="1"/>
        <end position="23"/>
    </location>
</feature>
<name>A0A379FM46_PRORE</name>
<evidence type="ECO:0000256" key="1">
    <source>
        <dbReference type="SAM" id="SignalP"/>
    </source>
</evidence>
<dbReference type="Proteomes" id="UP000254208">
    <property type="component" value="Unassembled WGS sequence"/>
</dbReference>
<sequence>MKGLSLLTSVVAIIISSCSFTYAGNNSSGGTISFTGYIYEPQCSVNVEHKEQVNVKCYRKGKDISITRSLKEGQKIESEYVKVEYDKNSKLPMLNVFYE</sequence>
<evidence type="ECO:0000313" key="2">
    <source>
        <dbReference type="EMBL" id="SUC29864.1"/>
    </source>
</evidence>
<keyword evidence="1" id="KW-0732">Signal</keyword>
<evidence type="ECO:0008006" key="4">
    <source>
        <dbReference type="Google" id="ProtNLM"/>
    </source>
</evidence>